<dbReference type="InterPro" id="IPR019920">
    <property type="entry name" value="F420-binding_dom_put"/>
</dbReference>
<proteinExistence type="predicted"/>
<dbReference type="Pfam" id="PF01243">
    <property type="entry name" value="PNPOx_N"/>
    <property type="match status" value="1"/>
</dbReference>
<dbReference type="SUPFAM" id="SSF50475">
    <property type="entry name" value="FMN-binding split barrel"/>
    <property type="match status" value="1"/>
</dbReference>
<dbReference type="InterPro" id="IPR052019">
    <property type="entry name" value="F420H2_bilvrd_red/Heme_oxyg"/>
</dbReference>
<dbReference type="InterPro" id="IPR012349">
    <property type="entry name" value="Split_barrel_FMN-bd"/>
</dbReference>
<comment type="caution">
    <text evidence="3">The sequence shown here is derived from an EMBL/GenBank/DDBJ whole genome shotgun (WGS) entry which is preliminary data.</text>
</comment>
<dbReference type="Gene3D" id="2.30.110.10">
    <property type="entry name" value="Electron Transport, Fmn-binding Protein, Chain A"/>
    <property type="match status" value="1"/>
</dbReference>
<keyword evidence="4" id="KW-1185">Reference proteome</keyword>
<dbReference type="InterPro" id="IPR011576">
    <property type="entry name" value="Pyridox_Oxase_N"/>
</dbReference>
<accession>A0ABQ3VRJ7</accession>
<reference evidence="3 4" key="1">
    <citation type="journal article" date="2021" name="Int. J. Syst. Evol. Microbiol.">
        <title>Reticulibacter mediterranei gen. nov., sp. nov., within the new family Reticulibacteraceae fam. nov., and Ktedonospora formicarum gen. nov., sp. nov., Ktedonobacter robiniae sp. nov., Dictyobacter formicarum sp. nov. and Dictyobacter arantiisoli sp. nov., belonging to the class Ktedonobacteria.</title>
        <authorList>
            <person name="Yabe S."/>
            <person name="Zheng Y."/>
            <person name="Wang C.M."/>
            <person name="Sakai Y."/>
            <person name="Abe K."/>
            <person name="Yokota A."/>
            <person name="Donadio S."/>
            <person name="Cavaletti L."/>
            <person name="Monciardini P."/>
        </authorList>
    </citation>
    <scope>NUCLEOTIDE SEQUENCE [LARGE SCALE GENOMIC DNA]</scope>
    <source>
        <strain evidence="3 4">SOSP1-9</strain>
    </source>
</reference>
<evidence type="ECO:0000313" key="3">
    <source>
        <dbReference type="EMBL" id="GHO88440.1"/>
    </source>
</evidence>
<feature type="domain" description="Pyridoxamine 5'-phosphate oxidase N-terminal" evidence="2">
    <location>
        <begin position="4"/>
        <end position="133"/>
    </location>
</feature>
<keyword evidence="1" id="KW-0560">Oxidoreductase</keyword>
<dbReference type="Proteomes" id="UP000635565">
    <property type="component" value="Unassembled WGS sequence"/>
</dbReference>
<evidence type="ECO:0000256" key="1">
    <source>
        <dbReference type="ARBA" id="ARBA00023002"/>
    </source>
</evidence>
<dbReference type="PANTHER" id="PTHR35176:SF1">
    <property type="entry name" value="F420H(2)-DEPENDENT BILIVERDIN REDUCTASE"/>
    <property type="match status" value="1"/>
</dbReference>
<organism evidence="3 4">
    <name type="scientific">Dictyobacter formicarum</name>
    <dbReference type="NCBI Taxonomy" id="2778368"/>
    <lineage>
        <taxon>Bacteria</taxon>
        <taxon>Bacillati</taxon>
        <taxon>Chloroflexota</taxon>
        <taxon>Ktedonobacteria</taxon>
        <taxon>Ktedonobacterales</taxon>
        <taxon>Dictyobacteraceae</taxon>
        <taxon>Dictyobacter</taxon>
    </lineage>
</organism>
<sequence length="140" mass="15698">MAHLTEEQRAFLSRGTYTGKLATAREDGRAHVVPIWFVLDNDTIVFETGAQSVKAKNMRRVGRASLCVDDEQRPYAYLTVEGPVDLQEDPKDLLDWSTRIAARYVGDNDAAKYGKLNAQPGSVIARMTPEKILFEPRITD</sequence>
<name>A0ABQ3VRJ7_9CHLR</name>
<gene>
    <name evidence="3" type="ORF">KSZ_64460</name>
</gene>
<protein>
    <submittedName>
        <fullName evidence="3">PPOX class F420-dependent enzyme</fullName>
    </submittedName>
</protein>
<evidence type="ECO:0000313" key="4">
    <source>
        <dbReference type="Proteomes" id="UP000635565"/>
    </source>
</evidence>
<dbReference type="RefSeq" id="WP_201366025.1">
    <property type="nucleotide sequence ID" value="NZ_BNJJ01000024.1"/>
</dbReference>
<dbReference type="PANTHER" id="PTHR35176">
    <property type="entry name" value="HEME OXYGENASE HI_0854-RELATED"/>
    <property type="match status" value="1"/>
</dbReference>
<dbReference type="NCBIfam" id="TIGR03618">
    <property type="entry name" value="Rv1155_F420"/>
    <property type="match status" value="1"/>
</dbReference>
<evidence type="ECO:0000259" key="2">
    <source>
        <dbReference type="Pfam" id="PF01243"/>
    </source>
</evidence>
<dbReference type="EMBL" id="BNJJ01000024">
    <property type="protein sequence ID" value="GHO88440.1"/>
    <property type="molecule type" value="Genomic_DNA"/>
</dbReference>